<dbReference type="GO" id="GO:0006397">
    <property type="term" value="P:mRNA processing"/>
    <property type="evidence" value="ECO:0007669"/>
    <property type="project" value="UniProtKB-KW"/>
</dbReference>
<dbReference type="EMBL" id="KN831770">
    <property type="protein sequence ID" value="KIM47368.1"/>
    <property type="molecule type" value="Genomic_DNA"/>
</dbReference>
<dbReference type="AlphaFoldDB" id="A0A0C2YBY3"/>
<keyword evidence="2" id="KW-0175">Coiled coil</keyword>
<sequence length="209" mass="22942">MSMQPAKAEIEEIEMTLANLQDLHRLSEKRVTIALADMMKTINDSLIAKNNNQQHSSYAHNAQAVTPARQQNPYRTSASNSNCFYCLEEGHMKDVCPHRNKHAEKGWIVIDMQGRHTLPNGGRVSLGAGSTSARVEAMNAALVASTSQSIMGQPGILQLSQSTGRITQQDIEDELEKFDLDDLAQFLITCSGGGVSISDTPEKGFRRVQ</sequence>
<dbReference type="GO" id="GO:0003676">
    <property type="term" value="F:nucleic acid binding"/>
    <property type="evidence" value="ECO:0007669"/>
    <property type="project" value="InterPro"/>
</dbReference>
<protein>
    <recommendedName>
        <fullName evidence="5">CCHC-type domain-containing protein</fullName>
    </recommendedName>
</protein>
<evidence type="ECO:0000313" key="3">
    <source>
        <dbReference type="EMBL" id="KIM47368.1"/>
    </source>
</evidence>
<dbReference type="SUPFAM" id="SSF57756">
    <property type="entry name" value="Retrovirus zinc finger-like domains"/>
    <property type="match status" value="1"/>
</dbReference>
<reference evidence="3 4" key="1">
    <citation type="submission" date="2014-04" db="EMBL/GenBank/DDBJ databases">
        <authorList>
            <consortium name="DOE Joint Genome Institute"/>
            <person name="Kuo A."/>
            <person name="Gay G."/>
            <person name="Dore J."/>
            <person name="Kohler A."/>
            <person name="Nagy L.G."/>
            <person name="Floudas D."/>
            <person name="Copeland A."/>
            <person name="Barry K.W."/>
            <person name="Cichocki N."/>
            <person name="Veneault-Fourrey C."/>
            <person name="LaButti K."/>
            <person name="Lindquist E.A."/>
            <person name="Lipzen A."/>
            <person name="Lundell T."/>
            <person name="Morin E."/>
            <person name="Murat C."/>
            <person name="Sun H."/>
            <person name="Tunlid A."/>
            <person name="Henrissat B."/>
            <person name="Grigoriev I.V."/>
            <person name="Hibbett D.S."/>
            <person name="Martin F."/>
            <person name="Nordberg H.P."/>
            <person name="Cantor M.N."/>
            <person name="Hua S.X."/>
        </authorList>
    </citation>
    <scope>NUCLEOTIDE SEQUENCE [LARGE SCALE GENOMIC DNA]</scope>
    <source>
        <strain evidence="4">h7</strain>
    </source>
</reference>
<dbReference type="Proteomes" id="UP000053424">
    <property type="component" value="Unassembled WGS sequence"/>
</dbReference>
<gene>
    <name evidence="3" type="ORF">M413DRAFT_23577</name>
</gene>
<organism evidence="3 4">
    <name type="scientific">Hebeloma cylindrosporum</name>
    <dbReference type="NCBI Taxonomy" id="76867"/>
    <lineage>
        <taxon>Eukaryota</taxon>
        <taxon>Fungi</taxon>
        <taxon>Dikarya</taxon>
        <taxon>Basidiomycota</taxon>
        <taxon>Agaricomycotina</taxon>
        <taxon>Agaricomycetes</taxon>
        <taxon>Agaricomycetidae</taxon>
        <taxon>Agaricales</taxon>
        <taxon>Agaricineae</taxon>
        <taxon>Hymenogastraceae</taxon>
        <taxon>Hebeloma</taxon>
    </lineage>
</organism>
<dbReference type="Gene3D" id="4.10.60.10">
    <property type="entry name" value="Zinc finger, CCHC-type"/>
    <property type="match status" value="1"/>
</dbReference>
<dbReference type="GO" id="GO:0008270">
    <property type="term" value="F:zinc ion binding"/>
    <property type="evidence" value="ECO:0007669"/>
    <property type="project" value="InterPro"/>
</dbReference>
<evidence type="ECO:0008006" key="5">
    <source>
        <dbReference type="Google" id="ProtNLM"/>
    </source>
</evidence>
<proteinExistence type="predicted"/>
<name>A0A0C2YBY3_HEBCY</name>
<evidence type="ECO:0000313" key="4">
    <source>
        <dbReference type="Proteomes" id="UP000053424"/>
    </source>
</evidence>
<feature type="coiled-coil region" evidence="2">
    <location>
        <begin position="3"/>
        <end position="30"/>
    </location>
</feature>
<keyword evidence="1" id="KW-0507">mRNA processing</keyword>
<dbReference type="HOGENOM" id="CLU_1315538_0_0_1"/>
<dbReference type="InterPro" id="IPR036875">
    <property type="entry name" value="Znf_CCHC_sf"/>
</dbReference>
<evidence type="ECO:0000256" key="2">
    <source>
        <dbReference type="SAM" id="Coils"/>
    </source>
</evidence>
<evidence type="ECO:0000256" key="1">
    <source>
        <dbReference type="ARBA" id="ARBA00022664"/>
    </source>
</evidence>
<accession>A0A0C2YBY3</accession>
<reference evidence="4" key="2">
    <citation type="submission" date="2015-01" db="EMBL/GenBank/DDBJ databases">
        <title>Evolutionary Origins and Diversification of the Mycorrhizal Mutualists.</title>
        <authorList>
            <consortium name="DOE Joint Genome Institute"/>
            <consortium name="Mycorrhizal Genomics Consortium"/>
            <person name="Kohler A."/>
            <person name="Kuo A."/>
            <person name="Nagy L.G."/>
            <person name="Floudas D."/>
            <person name="Copeland A."/>
            <person name="Barry K.W."/>
            <person name="Cichocki N."/>
            <person name="Veneault-Fourrey C."/>
            <person name="LaButti K."/>
            <person name="Lindquist E.A."/>
            <person name="Lipzen A."/>
            <person name="Lundell T."/>
            <person name="Morin E."/>
            <person name="Murat C."/>
            <person name="Riley R."/>
            <person name="Ohm R."/>
            <person name="Sun H."/>
            <person name="Tunlid A."/>
            <person name="Henrissat B."/>
            <person name="Grigoriev I.V."/>
            <person name="Hibbett D.S."/>
            <person name="Martin F."/>
        </authorList>
    </citation>
    <scope>NUCLEOTIDE SEQUENCE [LARGE SCALE GENOMIC DNA]</scope>
    <source>
        <strain evidence="4">h7</strain>
    </source>
</reference>
<keyword evidence="4" id="KW-1185">Reference proteome</keyword>